<protein>
    <recommendedName>
        <fullName evidence="3">DUF2066 domain-containing protein</fullName>
    </recommendedName>
</protein>
<name>A0ABQ0MZ35_9GAMM</name>
<dbReference type="EMBL" id="BDQM01000036">
    <property type="protein sequence ID" value="GAW97522.1"/>
    <property type="molecule type" value="Genomic_DNA"/>
</dbReference>
<gene>
    <name evidence="1" type="ORF">MTCD1_03149</name>
</gene>
<reference evidence="1 2" key="1">
    <citation type="submission" date="2017-06" db="EMBL/GenBank/DDBJ databases">
        <title>Whole Genome Sequences of Colwellia marinimaniae MTCD1.</title>
        <authorList>
            <person name="Kusumoto H."/>
            <person name="Inoue M."/>
            <person name="Tanikawa K."/>
            <person name="Maeji H."/>
            <person name="Cameron J.H."/>
            <person name="Bartlett D.H."/>
        </authorList>
    </citation>
    <scope>NUCLEOTIDE SEQUENCE [LARGE SCALE GENOMIC DNA]</scope>
    <source>
        <strain evidence="1 2">MTCD1</strain>
    </source>
</reference>
<dbReference type="InterPro" id="IPR018642">
    <property type="entry name" value="DUF2066"/>
</dbReference>
<organism evidence="1 2">
    <name type="scientific">Colwellia marinimaniae</name>
    <dbReference type="NCBI Taxonomy" id="1513592"/>
    <lineage>
        <taxon>Bacteria</taxon>
        <taxon>Pseudomonadati</taxon>
        <taxon>Pseudomonadota</taxon>
        <taxon>Gammaproteobacteria</taxon>
        <taxon>Alteromonadales</taxon>
        <taxon>Colwelliaceae</taxon>
        <taxon>Colwellia</taxon>
    </lineage>
</organism>
<proteinExistence type="predicted"/>
<dbReference type="Proteomes" id="UP000197068">
    <property type="component" value="Unassembled WGS sequence"/>
</dbReference>
<keyword evidence="2" id="KW-1185">Reference proteome</keyword>
<evidence type="ECO:0000313" key="2">
    <source>
        <dbReference type="Proteomes" id="UP000197068"/>
    </source>
</evidence>
<evidence type="ECO:0008006" key="3">
    <source>
        <dbReference type="Google" id="ProtNLM"/>
    </source>
</evidence>
<evidence type="ECO:0000313" key="1">
    <source>
        <dbReference type="EMBL" id="GAW97522.1"/>
    </source>
</evidence>
<comment type="caution">
    <text evidence="1">The sequence shown here is derived from an EMBL/GenBank/DDBJ whole genome shotgun (WGS) entry which is preliminary data.</text>
</comment>
<dbReference type="Pfam" id="PF09839">
    <property type="entry name" value="DUF2066"/>
    <property type="match status" value="1"/>
</dbReference>
<sequence>MEFMKFLVDMFRFPFVIIFLIFTLFSTNLLALEVDDLYQANVVVDSQAKEQRQQAIKQALQGVFLKVGGKKSVLTHPVLQQAQKRASRYVSQYRYQRKDAELSLVVSFDEDKVNQLFKDAKLARWGSLRPQVLLWLIDEQGASRTMVASDADSIIPASVHDFSIQRGLPIIMPLMDLTDSEHVVVSDFWGYFPEQIQQASLRYFADTIIVMRVSDSSLVNKEDIAKAASAVDNISCGLLCQPAEVDRPKVLDWRVYSQGTLYTQTYQGDNKISLIHQGLSDITELIYQSYALSTSAENNFVIEVNNVTSLKHDMQLFQFLADLSAVKNVTLISAQGNVRRFKLDLLGSKASFLASLKLNNKLTQQMNTQLDSFSQRQPFKPQKTAQAELNDSNNSVKFTVLGEIDTAGVELSQGNLKANKIVFIDENVAVSNSVQDKGNNLDVKSAIELAINTSLPTVFAAKPQLTRVPSVPVFYWEQG</sequence>
<accession>A0ABQ0MZ35</accession>